<sequence>MSKNNSKKEQNAQKNRTLFALKTNAFTYQALSELAQLENVTLGEKLREAITHEK</sequence>
<evidence type="ECO:0000313" key="2">
    <source>
        <dbReference type="Proteomes" id="UP000632222"/>
    </source>
</evidence>
<proteinExistence type="predicted"/>
<evidence type="ECO:0000313" key="1">
    <source>
        <dbReference type="EMBL" id="GGJ44480.1"/>
    </source>
</evidence>
<gene>
    <name evidence="1" type="ORF">GCM10008938_33360</name>
</gene>
<organism evidence="1 2">
    <name type="scientific">Deinococcus roseus</name>
    <dbReference type="NCBI Taxonomy" id="392414"/>
    <lineage>
        <taxon>Bacteria</taxon>
        <taxon>Thermotogati</taxon>
        <taxon>Deinococcota</taxon>
        <taxon>Deinococci</taxon>
        <taxon>Deinococcales</taxon>
        <taxon>Deinococcaceae</taxon>
        <taxon>Deinococcus</taxon>
    </lineage>
</organism>
<dbReference type="RefSeq" id="WP_189004415.1">
    <property type="nucleotide sequence ID" value="NZ_BMOD01000014.1"/>
</dbReference>
<dbReference type="Proteomes" id="UP000632222">
    <property type="component" value="Unassembled WGS sequence"/>
</dbReference>
<protein>
    <submittedName>
        <fullName evidence="1">Uncharacterized protein</fullName>
    </submittedName>
</protein>
<name>A0ABQ2D7H9_9DEIO</name>
<keyword evidence="2" id="KW-1185">Reference proteome</keyword>
<dbReference type="EMBL" id="BMOD01000014">
    <property type="protein sequence ID" value="GGJ44480.1"/>
    <property type="molecule type" value="Genomic_DNA"/>
</dbReference>
<comment type="caution">
    <text evidence="1">The sequence shown here is derived from an EMBL/GenBank/DDBJ whole genome shotgun (WGS) entry which is preliminary data.</text>
</comment>
<accession>A0ABQ2D7H9</accession>
<reference evidence="2" key="1">
    <citation type="journal article" date="2019" name="Int. J. Syst. Evol. Microbiol.">
        <title>The Global Catalogue of Microorganisms (GCM) 10K type strain sequencing project: providing services to taxonomists for standard genome sequencing and annotation.</title>
        <authorList>
            <consortium name="The Broad Institute Genomics Platform"/>
            <consortium name="The Broad Institute Genome Sequencing Center for Infectious Disease"/>
            <person name="Wu L."/>
            <person name="Ma J."/>
        </authorList>
    </citation>
    <scope>NUCLEOTIDE SEQUENCE [LARGE SCALE GENOMIC DNA]</scope>
    <source>
        <strain evidence="2">JCM 14370</strain>
    </source>
</reference>